<name>T0GEP0_9SPHN</name>
<dbReference type="PANTHER" id="PTHR30408:SF13">
    <property type="entry name" value="TYPE I RESTRICTION ENZYME HINDI SPECIFICITY SUBUNIT"/>
    <property type="match status" value="1"/>
</dbReference>
<evidence type="ECO:0000313" key="4">
    <source>
        <dbReference type="Proteomes" id="UP000015524"/>
    </source>
</evidence>
<gene>
    <name evidence="3" type="ORF">L485_16445</name>
</gene>
<keyword evidence="4" id="KW-1185">Reference proteome</keyword>
<reference evidence="3 4" key="1">
    <citation type="journal article" date="2013" name="Genome Announc.">
        <title>Draft Genome Sequence of a Hexachlorocyclohexane-Degrading Bacterium, Sphingobium baderi Strain LL03T.</title>
        <authorList>
            <person name="Kaur J."/>
            <person name="Verma H."/>
            <person name="Tripathi C."/>
            <person name="Khurana J.P."/>
            <person name="Lal R."/>
        </authorList>
    </citation>
    <scope>NUCLEOTIDE SEQUENCE [LARGE SCALE GENOMIC DNA]</scope>
    <source>
        <strain evidence="3 4">LL03</strain>
    </source>
</reference>
<keyword evidence="2" id="KW-0238">DNA-binding</keyword>
<accession>T0GEP0</accession>
<dbReference type="InterPro" id="IPR052021">
    <property type="entry name" value="Type-I_RS_S_subunit"/>
</dbReference>
<evidence type="ECO:0000313" key="3">
    <source>
        <dbReference type="EMBL" id="EQA99136.1"/>
    </source>
</evidence>
<dbReference type="eggNOG" id="COG0732">
    <property type="taxonomic scope" value="Bacteria"/>
</dbReference>
<dbReference type="SUPFAM" id="SSF116734">
    <property type="entry name" value="DNA methylase specificity domain"/>
    <property type="match status" value="2"/>
</dbReference>
<dbReference type="InterPro" id="IPR044946">
    <property type="entry name" value="Restrct_endonuc_typeI_TRD_sf"/>
</dbReference>
<dbReference type="REBASE" id="73363">
    <property type="entry name" value="S.SbaLL03ORF16440P"/>
</dbReference>
<dbReference type="GO" id="GO:0003677">
    <property type="term" value="F:DNA binding"/>
    <property type="evidence" value="ECO:0007669"/>
    <property type="project" value="UniProtKB-KW"/>
</dbReference>
<keyword evidence="1" id="KW-0680">Restriction system</keyword>
<dbReference type="PANTHER" id="PTHR30408">
    <property type="entry name" value="TYPE-1 RESTRICTION ENZYME ECOKI SPECIFICITY PROTEIN"/>
    <property type="match status" value="1"/>
</dbReference>
<dbReference type="PATRIC" id="fig|1114964.3.peg.3217"/>
<proteinExistence type="predicted"/>
<dbReference type="Proteomes" id="UP000015524">
    <property type="component" value="Unassembled WGS sequence"/>
</dbReference>
<protein>
    <submittedName>
        <fullName evidence="3">Uncharacterized protein</fullName>
    </submittedName>
</protein>
<sequence length="339" mass="37944">MVAIRADPKRVYPAYLFAALRSPEVQFDIGNMHVGTLIPHFKKGDFDKLSIPLPPPAQQRIIGDWHLAIESKIDLNRRMNETLEAMAQAIFRDWFVDFGPVRRKMAGATDPVAIMGGLIPDPTRAAELAALFPDAFGDDGFPVGWSEKPLDQIADFLNGLALQKFPARPGEPSLPVIKIAELRGGLTEKTNRASHDLPERYIIRDGDFLFSWSGSLMAKVWTEGEGALNQHLFKVSSAKYPQWFYARWVHHHMPEFQSIAASKATTMGHIQRGHLSSAMTVCPPDKLLNEMSKVMDPLWQRAIHNDLENRNLAETRDYLLPRLMSGEVRVGDGALEIAA</sequence>
<evidence type="ECO:0000256" key="1">
    <source>
        <dbReference type="ARBA" id="ARBA00022747"/>
    </source>
</evidence>
<dbReference type="EMBL" id="ATIB01000079">
    <property type="protein sequence ID" value="EQA99136.1"/>
    <property type="molecule type" value="Genomic_DNA"/>
</dbReference>
<evidence type="ECO:0000256" key="2">
    <source>
        <dbReference type="ARBA" id="ARBA00023125"/>
    </source>
</evidence>
<comment type="caution">
    <text evidence="3">The sequence shown here is derived from an EMBL/GenBank/DDBJ whole genome shotgun (WGS) entry which is preliminary data.</text>
</comment>
<dbReference type="GO" id="GO:0009307">
    <property type="term" value="P:DNA restriction-modification system"/>
    <property type="evidence" value="ECO:0007669"/>
    <property type="project" value="UniProtKB-KW"/>
</dbReference>
<organism evidence="3 4">
    <name type="scientific">Sphingobium baderi LL03</name>
    <dbReference type="NCBI Taxonomy" id="1114964"/>
    <lineage>
        <taxon>Bacteria</taxon>
        <taxon>Pseudomonadati</taxon>
        <taxon>Pseudomonadota</taxon>
        <taxon>Alphaproteobacteria</taxon>
        <taxon>Sphingomonadales</taxon>
        <taxon>Sphingomonadaceae</taxon>
        <taxon>Sphingobium</taxon>
    </lineage>
</organism>
<dbReference type="Gene3D" id="3.90.220.20">
    <property type="entry name" value="DNA methylase specificity domains"/>
    <property type="match status" value="2"/>
</dbReference>
<dbReference type="AlphaFoldDB" id="T0GEP0"/>